<dbReference type="GO" id="GO:0006935">
    <property type="term" value="P:chemotaxis"/>
    <property type="evidence" value="ECO:0007669"/>
    <property type="project" value="UniProtKB-UniRule"/>
</dbReference>
<dbReference type="InterPro" id="IPR000673">
    <property type="entry name" value="Sig_transdc_resp-reg_Me-estase"/>
</dbReference>
<evidence type="ECO:0000256" key="6">
    <source>
        <dbReference type="PROSITE-ProRule" id="PRU00050"/>
    </source>
</evidence>
<dbReference type="PROSITE" id="PS50110">
    <property type="entry name" value="RESPONSE_REGULATORY"/>
    <property type="match status" value="1"/>
</dbReference>
<feature type="active site" evidence="6">
    <location>
        <position position="174"/>
    </location>
</feature>
<protein>
    <recommendedName>
        <fullName evidence="4">protein-glutamate methylesterase</fullName>
        <ecNumber evidence="4">3.1.1.61</ecNumber>
    </recommendedName>
</protein>
<dbReference type="SUPFAM" id="SSF52738">
    <property type="entry name" value="Methylesterase CheB, C-terminal domain"/>
    <property type="match status" value="1"/>
</dbReference>
<dbReference type="EMBL" id="VFRQ01000007">
    <property type="protein sequence ID" value="TPE43222.1"/>
    <property type="molecule type" value="Genomic_DNA"/>
</dbReference>
<dbReference type="Pfam" id="PF01339">
    <property type="entry name" value="CheB_methylest"/>
    <property type="match status" value="1"/>
</dbReference>
<reference evidence="10 11" key="1">
    <citation type="submission" date="2019-06" db="EMBL/GenBank/DDBJ databases">
        <title>A novel bacterium of genus Pontibacter, isolated from marine sediment.</title>
        <authorList>
            <person name="Huang H."/>
            <person name="Mo K."/>
            <person name="Hu Y."/>
        </authorList>
    </citation>
    <scope>NUCLEOTIDE SEQUENCE [LARGE SCALE GENOMIC DNA]</scope>
    <source>
        <strain evidence="10 11">HB172049</strain>
    </source>
</reference>
<dbReference type="CDD" id="cd16432">
    <property type="entry name" value="CheB_Rec"/>
    <property type="match status" value="1"/>
</dbReference>
<dbReference type="Gene3D" id="3.40.50.180">
    <property type="entry name" value="Methylesterase CheB, C-terminal domain"/>
    <property type="match status" value="1"/>
</dbReference>
<sequence>MLRVLIAGGSSYARLVLQDIIGAAAGVAIAGLASEREELLKKLKHNGTDLVVLDHDLPGNKNLMALKSIFGEAPAPVLLLLQKEQLTLDLLQQAVALGVYAVVLKPGKSRYYTNYRSIAKEVLRKVMAVRETELYDTQQRLNQLQQEMEPLKSPSPASPKQGAATETIIAIGASTGGTQAVERIVRQLSADLKASVLVALHLPPNFTRTYTKRLQSLTPLKVMEGRTGLKVEVGSVIVAPGGFNMLVQKMSGTNGGLVIRLTDEKAPLYDQPSVNMLMGSVAQCHVQQVIGVILTGMGKDGTAGASCIQEQGGIMIAQNEATSAIFGMAKSAIDSGYINEVLPLDDIPHYLNRLVAGQQQVSTTDRNYEIERTGV</sequence>
<evidence type="ECO:0000259" key="9">
    <source>
        <dbReference type="PROSITE" id="PS50122"/>
    </source>
</evidence>
<evidence type="ECO:0000256" key="7">
    <source>
        <dbReference type="PROSITE-ProRule" id="PRU00169"/>
    </source>
</evidence>
<proteinExistence type="predicted"/>
<organism evidence="10 11">
    <name type="scientific">Pontibacter mangrovi</name>
    <dbReference type="NCBI Taxonomy" id="2589816"/>
    <lineage>
        <taxon>Bacteria</taxon>
        <taxon>Pseudomonadati</taxon>
        <taxon>Bacteroidota</taxon>
        <taxon>Cytophagia</taxon>
        <taxon>Cytophagales</taxon>
        <taxon>Hymenobacteraceae</taxon>
        <taxon>Pontibacter</taxon>
    </lineage>
</organism>
<keyword evidence="7" id="KW-0597">Phosphoprotein</keyword>
<dbReference type="PANTHER" id="PTHR42872">
    <property type="entry name" value="PROTEIN-GLUTAMATE METHYLESTERASE/PROTEIN-GLUTAMINE GLUTAMINASE"/>
    <property type="match status" value="1"/>
</dbReference>
<feature type="active site" evidence="6">
    <location>
        <position position="201"/>
    </location>
</feature>
<dbReference type="SUPFAM" id="SSF52172">
    <property type="entry name" value="CheY-like"/>
    <property type="match status" value="1"/>
</dbReference>
<evidence type="ECO:0000313" key="11">
    <source>
        <dbReference type="Proteomes" id="UP000316727"/>
    </source>
</evidence>
<dbReference type="AlphaFoldDB" id="A0A501W387"/>
<keyword evidence="11" id="KW-1185">Reference proteome</keyword>
<dbReference type="GO" id="GO:0008984">
    <property type="term" value="F:protein-glutamate methylesterase activity"/>
    <property type="evidence" value="ECO:0007669"/>
    <property type="project" value="UniProtKB-EC"/>
</dbReference>
<dbReference type="PANTHER" id="PTHR42872:SF6">
    <property type="entry name" value="PROTEIN-GLUTAMATE METHYLESTERASE_PROTEIN-GLUTAMINE GLUTAMINASE"/>
    <property type="match status" value="1"/>
</dbReference>
<dbReference type="OrthoDB" id="1524092at2"/>
<accession>A0A501W387</accession>
<dbReference type="InterPro" id="IPR011006">
    <property type="entry name" value="CheY-like_superfamily"/>
</dbReference>
<dbReference type="GO" id="GO:0005737">
    <property type="term" value="C:cytoplasm"/>
    <property type="evidence" value="ECO:0007669"/>
    <property type="project" value="InterPro"/>
</dbReference>
<evidence type="ECO:0000256" key="2">
    <source>
        <dbReference type="ARBA" id="ARBA00022500"/>
    </source>
</evidence>
<evidence type="ECO:0000256" key="3">
    <source>
        <dbReference type="ARBA" id="ARBA00022801"/>
    </source>
</evidence>
<dbReference type="Proteomes" id="UP000316727">
    <property type="component" value="Unassembled WGS sequence"/>
</dbReference>
<dbReference type="PIRSF" id="PIRSF000876">
    <property type="entry name" value="RR_chemtxs_CheB"/>
    <property type="match status" value="1"/>
</dbReference>
<dbReference type="InterPro" id="IPR035909">
    <property type="entry name" value="CheB_C"/>
</dbReference>
<dbReference type="RefSeq" id="WP_140622168.1">
    <property type="nucleotide sequence ID" value="NZ_VFRQ01000007.1"/>
</dbReference>
<dbReference type="GO" id="GO:0000156">
    <property type="term" value="F:phosphorelay response regulator activity"/>
    <property type="evidence" value="ECO:0007669"/>
    <property type="project" value="InterPro"/>
</dbReference>
<feature type="domain" description="CheB-type methylesterase" evidence="9">
    <location>
        <begin position="159"/>
        <end position="358"/>
    </location>
</feature>
<evidence type="ECO:0000313" key="10">
    <source>
        <dbReference type="EMBL" id="TPE43222.1"/>
    </source>
</evidence>
<feature type="domain" description="Response regulatory" evidence="8">
    <location>
        <begin position="3"/>
        <end position="120"/>
    </location>
</feature>
<evidence type="ECO:0000256" key="4">
    <source>
        <dbReference type="ARBA" id="ARBA00039140"/>
    </source>
</evidence>
<keyword evidence="3 6" id="KW-0378">Hydrolase</keyword>
<dbReference type="InterPro" id="IPR008248">
    <property type="entry name" value="CheB-like"/>
</dbReference>
<dbReference type="PROSITE" id="PS50122">
    <property type="entry name" value="CHEB"/>
    <property type="match status" value="1"/>
</dbReference>
<dbReference type="Gene3D" id="3.40.50.2300">
    <property type="match status" value="1"/>
</dbReference>
<gene>
    <name evidence="10" type="ORF">FJM65_14000</name>
</gene>
<keyword evidence="2 6" id="KW-0145">Chemotaxis</keyword>
<evidence type="ECO:0000259" key="8">
    <source>
        <dbReference type="PROSITE" id="PS50110"/>
    </source>
</evidence>
<dbReference type="EC" id="3.1.1.61" evidence="4"/>
<dbReference type="InterPro" id="IPR001789">
    <property type="entry name" value="Sig_transdc_resp-reg_receiver"/>
</dbReference>
<feature type="active site" evidence="6">
    <location>
        <position position="300"/>
    </location>
</feature>
<comment type="catalytic activity">
    <reaction evidence="5">
        <text>[protein]-L-glutamate 5-O-methyl ester + H2O = L-glutamyl-[protein] + methanol + H(+)</text>
        <dbReference type="Rhea" id="RHEA:23236"/>
        <dbReference type="Rhea" id="RHEA-COMP:10208"/>
        <dbReference type="Rhea" id="RHEA-COMP:10311"/>
        <dbReference type="ChEBI" id="CHEBI:15377"/>
        <dbReference type="ChEBI" id="CHEBI:15378"/>
        <dbReference type="ChEBI" id="CHEBI:17790"/>
        <dbReference type="ChEBI" id="CHEBI:29973"/>
        <dbReference type="ChEBI" id="CHEBI:82795"/>
        <dbReference type="EC" id="3.1.1.61"/>
    </reaction>
</comment>
<evidence type="ECO:0000256" key="1">
    <source>
        <dbReference type="ARBA" id="ARBA00022490"/>
    </source>
</evidence>
<evidence type="ECO:0000256" key="5">
    <source>
        <dbReference type="ARBA" id="ARBA00048267"/>
    </source>
</evidence>
<comment type="caution">
    <text evidence="10">The sequence shown here is derived from an EMBL/GenBank/DDBJ whole genome shotgun (WGS) entry which is preliminary data.</text>
</comment>
<feature type="modified residue" description="4-aspartylphosphate" evidence="7">
    <location>
        <position position="54"/>
    </location>
</feature>
<keyword evidence="1" id="KW-0963">Cytoplasm</keyword>
<name>A0A501W387_9BACT</name>